<evidence type="ECO:0000313" key="1">
    <source>
        <dbReference type="EMBL" id="ALN81319.1"/>
    </source>
</evidence>
<keyword evidence="2" id="KW-1185">Reference proteome</keyword>
<dbReference type="RefSeq" id="WP_057918403.1">
    <property type="nucleotide sequence ID" value="NZ_CP011129.1"/>
</dbReference>
<dbReference type="eggNOG" id="ENOG50337BF">
    <property type="taxonomic scope" value="Bacteria"/>
</dbReference>
<gene>
    <name evidence="1" type="ORF">LA76x_3191</name>
</gene>
<dbReference type="STRING" id="84531.LA76x_3191"/>
<accession>A0A0S2FCP1</accession>
<dbReference type="KEGG" id="lab:LA76x_3191"/>
<dbReference type="AlphaFoldDB" id="A0A0S2FCP1"/>
<reference evidence="1 2" key="1">
    <citation type="journal article" date="2015" name="BMC Genomics">
        <title>Comparative genomics and metabolic profiling of the genus Lysobacter.</title>
        <authorList>
            <person name="de Bruijn I."/>
            <person name="Cheng X."/>
            <person name="de Jager V."/>
            <person name="Exposito R.G."/>
            <person name="Watrous J."/>
            <person name="Patel N."/>
            <person name="Postma J."/>
            <person name="Dorrestein P.C."/>
            <person name="Kobayashi D."/>
            <person name="Raaijmakers J.M."/>
        </authorList>
    </citation>
    <scope>NUCLEOTIDE SEQUENCE [LARGE SCALE GENOMIC DNA]</scope>
    <source>
        <strain evidence="1 2">76</strain>
    </source>
</reference>
<proteinExistence type="predicted"/>
<protein>
    <submittedName>
        <fullName evidence="1">Uncharacterized protein</fullName>
    </submittedName>
</protein>
<sequence>MSQPASLYARFTLSHEQYEAFMNSTPARPVSFDDWQSWFDRHAVHGIGKAAAEMLADLDAPTVADLIKAWRQDEWTGTPPVEYDEINRTLHIAMLRVSENLTERLRILSPLRAAGAFNEPAANDFIAIFDFLRDDGSVAAYVQLHDGKSRFGSELAPAHREEAETYLQEVQAYLRSRSN</sequence>
<dbReference type="PATRIC" id="fig|84531.8.peg.3207"/>
<evidence type="ECO:0000313" key="2">
    <source>
        <dbReference type="Proteomes" id="UP000060787"/>
    </source>
</evidence>
<organism evidence="1 2">
    <name type="scientific">Lysobacter antibioticus</name>
    <dbReference type="NCBI Taxonomy" id="84531"/>
    <lineage>
        <taxon>Bacteria</taxon>
        <taxon>Pseudomonadati</taxon>
        <taxon>Pseudomonadota</taxon>
        <taxon>Gammaproteobacteria</taxon>
        <taxon>Lysobacterales</taxon>
        <taxon>Lysobacteraceae</taxon>
        <taxon>Lysobacter</taxon>
    </lineage>
</organism>
<dbReference type="Proteomes" id="UP000060787">
    <property type="component" value="Chromosome"/>
</dbReference>
<dbReference type="EMBL" id="CP011129">
    <property type="protein sequence ID" value="ALN81319.1"/>
    <property type="molecule type" value="Genomic_DNA"/>
</dbReference>
<name>A0A0S2FCP1_LYSAN</name>